<sequence length="221" mass="24606">MKKIITLIAIITGISAHSQYIKHQRILVDVTAGYSIAASLKLDEKNLNFESTNLSGVLFDASAYYRLGFNSLHMVGIRGSYVDAKNTFESVMFDDFFPSEIDKKYNSFFIGPSYMANYVSFNGKFSSSGALTPGYTQINSVISDSNSEARVKASGYGISFSGTSSRRLFESFDWILKLGINYSKYSSFSTSYSGPKEIVIAENNKFDLIRVEISTGFSYKF</sequence>
<organism evidence="1 2">
    <name type="scientific">Paenimyroides tangerinum</name>
    <dbReference type="NCBI Taxonomy" id="2488728"/>
    <lineage>
        <taxon>Bacteria</taxon>
        <taxon>Pseudomonadati</taxon>
        <taxon>Bacteroidota</taxon>
        <taxon>Flavobacteriia</taxon>
        <taxon>Flavobacteriales</taxon>
        <taxon>Flavobacteriaceae</taxon>
        <taxon>Paenimyroides</taxon>
    </lineage>
</organism>
<protein>
    <submittedName>
        <fullName evidence="1">Uncharacterized protein</fullName>
    </submittedName>
</protein>
<dbReference type="RefSeq" id="WP_125019522.1">
    <property type="nucleotide sequence ID" value="NZ_RQVQ01000026.1"/>
</dbReference>
<proteinExistence type="predicted"/>
<dbReference type="AlphaFoldDB" id="A0A3P3W3J2"/>
<dbReference type="Proteomes" id="UP000275719">
    <property type="component" value="Unassembled WGS sequence"/>
</dbReference>
<name>A0A3P3W3J2_9FLAO</name>
<accession>A0A3P3W3J2</accession>
<comment type="caution">
    <text evidence="1">The sequence shown here is derived from an EMBL/GenBank/DDBJ whole genome shotgun (WGS) entry which is preliminary data.</text>
</comment>
<evidence type="ECO:0000313" key="1">
    <source>
        <dbReference type="EMBL" id="RRJ89530.1"/>
    </source>
</evidence>
<gene>
    <name evidence="1" type="ORF">EG240_11415</name>
</gene>
<evidence type="ECO:0000313" key="2">
    <source>
        <dbReference type="Proteomes" id="UP000275719"/>
    </source>
</evidence>
<reference evidence="1 2" key="1">
    <citation type="submission" date="2018-11" db="EMBL/GenBank/DDBJ databases">
        <title>Flavobacterium sp. nov., YIM 102701-2 draft genome.</title>
        <authorList>
            <person name="Li G."/>
            <person name="Jiang Y."/>
        </authorList>
    </citation>
    <scope>NUCLEOTIDE SEQUENCE [LARGE SCALE GENOMIC DNA]</scope>
    <source>
        <strain evidence="1 2">YIM 102701-2</strain>
    </source>
</reference>
<keyword evidence="2" id="KW-1185">Reference proteome</keyword>
<dbReference type="EMBL" id="RQVQ01000026">
    <property type="protein sequence ID" value="RRJ89530.1"/>
    <property type="molecule type" value="Genomic_DNA"/>
</dbReference>